<dbReference type="RefSeq" id="WP_311950149.1">
    <property type="nucleotide sequence ID" value="NZ_JAVLVU010000001.1"/>
</dbReference>
<dbReference type="PANTHER" id="PTHR14859:SF15">
    <property type="entry name" value="ENDONUCLEASE_EXONUCLEASE_PHOSPHATASE DOMAIN-CONTAINING PROTEIN"/>
    <property type="match status" value="1"/>
</dbReference>
<keyword evidence="3" id="KW-0378">Hydrolase</keyword>
<evidence type="ECO:0000256" key="1">
    <source>
        <dbReference type="SAM" id="Phobius"/>
    </source>
</evidence>
<comment type="caution">
    <text evidence="3">The sequence shown here is derived from an EMBL/GenBank/DDBJ whole genome shotgun (WGS) entry which is preliminary data.</text>
</comment>
<organism evidence="3 4">
    <name type="scientific">Mucilaginibacter terrae</name>
    <dbReference type="NCBI Taxonomy" id="1955052"/>
    <lineage>
        <taxon>Bacteria</taxon>
        <taxon>Pseudomonadati</taxon>
        <taxon>Bacteroidota</taxon>
        <taxon>Sphingobacteriia</taxon>
        <taxon>Sphingobacteriales</taxon>
        <taxon>Sphingobacteriaceae</taxon>
        <taxon>Mucilaginibacter</taxon>
    </lineage>
</organism>
<dbReference type="SUPFAM" id="SSF56219">
    <property type="entry name" value="DNase I-like"/>
    <property type="match status" value="1"/>
</dbReference>
<dbReference type="EMBL" id="JAVLVU010000001">
    <property type="protein sequence ID" value="MDT3403289.1"/>
    <property type="molecule type" value="Genomic_DNA"/>
</dbReference>
<keyword evidence="1" id="KW-1133">Transmembrane helix</keyword>
<feature type="transmembrane region" description="Helical" evidence="1">
    <location>
        <begin position="72"/>
        <end position="87"/>
    </location>
</feature>
<proteinExistence type="predicted"/>
<dbReference type="InterPro" id="IPR051916">
    <property type="entry name" value="GPI-anchor_lipid_remodeler"/>
</dbReference>
<evidence type="ECO:0000259" key="2">
    <source>
        <dbReference type="Pfam" id="PF03372"/>
    </source>
</evidence>
<reference evidence="4" key="1">
    <citation type="submission" date="2023-07" db="EMBL/GenBank/DDBJ databases">
        <title>Functional and genomic diversity of the sorghum phyllosphere microbiome.</title>
        <authorList>
            <person name="Shade A."/>
        </authorList>
    </citation>
    <scope>NUCLEOTIDE SEQUENCE [LARGE SCALE GENOMIC DNA]</scope>
    <source>
        <strain evidence="4">SORGH_AS_0422</strain>
    </source>
</reference>
<accession>A0ABU3GU39</accession>
<dbReference type="CDD" id="cd09084">
    <property type="entry name" value="EEP-2"/>
    <property type="match status" value="1"/>
</dbReference>
<keyword evidence="1" id="KW-0472">Membrane</keyword>
<dbReference type="Proteomes" id="UP001258315">
    <property type="component" value="Unassembled WGS sequence"/>
</dbReference>
<feature type="transmembrane region" description="Helical" evidence="1">
    <location>
        <begin position="15"/>
        <end position="34"/>
    </location>
</feature>
<dbReference type="InterPro" id="IPR036691">
    <property type="entry name" value="Endo/exonu/phosph_ase_sf"/>
</dbReference>
<dbReference type="Pfam" id="PF03372">
    <property type="entry name" value="Exo_endo_phos"/>
    <property type="match status" value="1"/>
</dbReference>
<keyword evidence="3" id="KW-0540">Nuclease</keyword>
<dbReference type="PANTHER" id="PTHR14859">
    <property type="entry name" value="CALCOFLUOR WHITE HYPERSENSITIVE PROTEIN PRECURSOR"/>
    <property type="match status" value="1"/>
</dbReference>
<evidence type="ECO:0000313" key="3">
    <source>
        <dbReference type="EMBL" id="MDT3403289.1"/>
    </source>
</evidence>
<protein>
    <submittedName>
        <fullName evidence="3">Endonuclease/exonuclease/phosphatase family metal-dependent hydrolase</fullName>
    </submittedName>
</protein>
<keyword evidence="1" id="KW-0812">Transmembrane</keyword>
<name>A0ABU3GU39_9SPHI</name>
<feature type="transmembrane region" description="Helical" evidence="1">
    <location>
        <begin position="40"/>
        <end position="65"/>
    </location>
</feature>
<dbReference type="Gene3D" id="3.60.10.10">
    <property type="entry name" value="Endonuclease/exonuclease/phosphatase"/>
    <property type="match status" value="1"/>
</dbReference>
<keyword evidence="3" id="KW-0255">Endonuclease</keyword>
<dbReference type="GO" id="GO:0016787">
    <property type="term" value="F:hydrolase activity"/>
    <property type="evidence" value="ECO:0007669"/>
    <property type="project" value="UniProtKB-KW"/>
</dbReference>
<evidence type="ECO:0000313" key="4">
    <source>
        <dbReference type="Proteomes" id="UP001258315"/>
    </source>
</evidence>
<feature type="domain" description="Endonuclease/exonuclease/phosphatase" evidence="2">
    <location>
        <begin position="111"/>
        <end position="363"/>
    </location>
</feature>
<dbReference type="InterPro" id="IPR005135">
    <property type="entry name" value="Endo/exonuclease/phosphatase"/>
</dbReference>
<keyword evidence="4" id="KW-1185">Reference proteome</keyword>
<dbReference type="GO" id="GO:0004519">
    <property type="term" value="F:endonuclease activity"/>
    <property type="evidence" value="ECO:0007669"/>
    <property type="project" value="UniProtKB-KW"/>
</dbReference>
<gene>
    <name evidence="3" type="ORF">QE417_002361</name>
</gene>
<sequence length="373" mass="42394">MRANKQKRLNFFDRIFLWLSVLLGLALLISYLAPVTDPRTFWPIAFLGLAYVPLLAANVVMLVYWVFRVSKYIFIPILSIALGWNILNNNLGLRLPASTSLAPGLNMVRVMTYNAHNFKPYGDKNDPATKQQMLQLIATESPDIIGIDEFYSRKRGEYALKDSMKKIMHSGEYYFEPFSFDTGSEAMGMAIFSKHPIINKGNIILSTETGSSNQCIYVDVKKDTVTYRYYNVHLQSIRFDPVDYDYLSKVSDRGKPDIKSSRRIGGKLKRAFIKRSEQVFKIKAHAAKCPYPYIIAGDFNDTPASYAVAQMSKGIKNTFREKGSGFARTYNGSFPNFQIDYIMASNGFNVASYHIIKKKLSDHYPVCSTLLLK</sequence>